<keyword evidence="2" id="KW-1185">Reference proteome</keyword>
<comment type="caution">
    <text evidence="1">The sequence shown here is derived from an EMBL/GenBank/DDBJ whole genome shotgun (WGS) entry which is preliminary data.</text>
</comment>
<name>A0A8X6VWN5_TRICX</name>
<gene>
    <name evidence="1" type="ORF">TNCV_1630381</name>
</gene>
<dbReference type="AlphaFoldDB" id="A0A8X6VWN5"/>
<dbReference type="Proteomes" id="UP000887159">
    <property type="component" value="Unassembled WGS sequence"/>
</dbReference>
<proteinExistence type="predicted"/>
<dbReference type="EMBL" id="BMAU01021366">
    <property type="protein sequence ID" value="GFY23756.1"/>
    <property type="molecule type" value="Genomic_DNA"/>
</dbReference>
<sequence length="84" mass="9591">MLVVIIADAKKVEVESLPIGVVWKFRLGIPAQMSSASLGDGPSYEVRRQYPSCCFAVRRSSLQFRDDLCPLIRKEHKRDHNMML</sequence>
<protein>
    <submittedName>
        <fullName evidence="1">Uncharacterized protein</fullName>
    </submittedName>
</protein>
<reference evidence="1" key="1">
    <citation type="submission" date="2020-08" db="EMBL/GenBank/DDBJ databases">
        <title>Multicomponent nature underlies the extraordinary mechanical properties of spider dragline silk.</title>
        <authorList>
            <person name="Kono N."/>
            <person name="Nakamura H."/>
            <person name="Mori M."/>
            <person name="Yoshida Y."/>
            <person name="Ohtoshi R."/>
            <person name="Malay A.D."/>
            <person name="Moran D.A.P."/>
            <person name="Tomita M."/>
            <person name="Numata K."/>
            <person name="Arakawa K."/>
        </authorList>
    </citation>
    <scope>NUCLEOTIDE SEQUENCE</scope>
</reference>
<evidence type="ECO:0000313" key="2">
    <source>
        <dbReference type="Proteomes" id="UP000887159"/>
    </source>
</evidence>
<evidence type="ECO:0000313" key="1">
    <source>
        <dbReference type="EMBL" id="GFY23756.1"/>
    </source>
</evidence>
<organism evidence="1 2">
    <name type="scientific">Trichonephila clavipes</name>
    <name type="common">Golden silk orbweaver</name>
    <name type="synonym">Nephila clavipes</name>
    <dbReference type="NCBI Taxonomy" id="2585209"/>
    <lineage>
        <taxon>Eukaryota</taxon>
        <taxon>Metazoa</taxon>
        <taxon>Ecdysozoa</taxon>
        <taxon>Arthropoda</taxon>
        <taxon>Chelicerata</taxon>
        <taxon>Arachnida</taxon>
        <taxon>Araneae</taxon>
        <taxon>Araneomorphae</taxon>
        <taxon>Entelegynae</taxon>
        <taxon>Araneoidea</taxon>
        <taxon>Nephilidae</taxon>
        <taxon>Trichonephila</taxon>
    </lineage>
</organism>
<accession>A0A8X6VWN5</accession>